<evidence type="ECO:0000313" key="2">
    <source>
        <dbReference type="EMBL" id="KDA02300.1"/>
    </source>
</evidence>
<protein>
    <recommendedName>
        <fullName evidence="4">DUF1192 domain-containing protein</fullName>
    </recommendedName>
</protein>
<evidence type="ECO:0008006" key="4">
    <source>
        <dbReference type="Google" id="ProtNLM"/>
    </source>
</evidence>
<reference evidence="2 3" key="1">
    <citation type="journal article" date="2014" name="Antonie Van Leeuwenhoek">
        <title>Hyphomonas beringensis sp. nov. and Hyphomonas chukchiensis sp. nov., isolated from surface seawater of the Bering Sea and Chukchi Sea.</title>
        <authorList>
            <person name="Li C."/>
            <person name="Lai Q."/>
            <person name="Li G."/>
            <person name="Dong C."/>
            <person name="Wang J."/>
            <person name="Liao Y."/>
            <person name="Shao Z."/>
        </authorList>
    </citation>
    <scope>NUCLEOTIDE SEQUENCE [LARGE SCALE GENOMIC DNA]</scope>
    <source>
        <strain evidence="2 3">SCH89</strain>
    </source>
</reference>
<evidence type="ECO:0000256" key="1">
    <source>
        <dbReference type="SAM" id="Coils"/>
    </source>
</evidence>
<accession>A0A059G6U4</accession>
<dbReference type="EMBL" id="ARYL01000015">
    <property type="protein sequence ID" value="KDA02300.1"/>
    <property type="molecule type" value="Genomic_DNA"/>
</dbReference>
<evidence type="ECO:0000313" key="3">
    <source>
        <dbReference type="Proteomes" id="UP000024942"/>
    </source>
</evidence>
<keyword evidence="1" id="KW-0175">Coiled coil</keyword>
<dbReference type="AlphaFoldDB" id="A0A059G6U4"/>
<dbReference type="PATRIC" id="fig|1280953.3.peg.2235"/>
<dbReference type="Pfam" id="PF06698">
    <property type="entry name" value="DUF1192"/>
    <property type="match status" value="1"/>
</dbReference>
<dbReference type="InterPro" id="IPR009579">
    <property type="entry name" value="DUF1192"/>
</dbReference>
<keyword evidence="3" id="KW-1185">Reference proteome</keyword>
<feature type="coiled-coil region" evidence="1">
    <location>
        <begin position="20"/>
        <end position="47"/>
    </location>
</feature>
<dbReference type="STRING" id="1280953.HOC_11078"/>
<gene>
    <name evidence="2" type="ORF">HOC_11078</name>
</gene>
<proteinExistence type="predicted"/>
<sequence length="59" mass="6508">MFEEEPILTNRGQTLDQMSIDELHARISTLRDQIAACETEIAKKEAQKSAADALFGGKS</sequence>
<dbReference type="eggNOG" id="COG5509">
    <property type="taxonomic scope" value="Bacteria"/>
</dbReference>
<organism evidence="2 3">
    <name type="scientific">Hyphomonas oceanitis SCH89</name>
    <dbReference type="NCBI Taxonomy" id="1280953"/>
    <lineage>
        <taxon>Bacteria</taxon>
        <taxon>Pseudomonadati</taxon>
        <taxon>Pseudomonadota</taxon>
        <taxon>Alphaproteobacteria</taxon>
        <taxon>Hyphomonadales</taxon>
        <taxon>Hyphomonadaceae</taxon>
        <taxon>Hyphomonas</taxon>
    </lineage>
</organism>
<name>A0A059G6U4_9PROT</name>
<comment type="caution">
    <text evidence="2">The sequence shown here is derived from an EMBL/GenBank/DDBJ whole genome shotgun (WGS) entry which is preliminary data.</text>
</comment>
<dbReference type="Proteomes" id="UP000024942">
    <property type="component" value="Unassembled WGS sequence"/>
</dbReference>
<dbReference type="RefSeq" id="WP_241766982.1">
    <property type="nucleotide sequence ID" value="NZ_ARYL01000015.1"/>
</dbReference>